<accession>A0A160TL48</accession>
<dbReference type="EMBL" id="CZQE01000308">
    <property type="protein sequence ID" value="CUS45865.1"/>
    <property type="molecule type" value="Genomic_DNA"/>
</dbReference>
<dbReference type="InterPro" id="IPR009218">
    <property type="entry name" value="HD_phosphohydro"/>
</dbReference>
<reference evidence="1" key="1">
    <citation type="submission" date="2015-10" db="EMBL/GenBank/DDBJ databases">
        <authorList>
            <person name="Gilbert D.G."/>
        </authorList>
    </citation>
    <scope>NUCLEOTIDE SEQUENCE</scope>
</reference>
<dbReference type="PANTHER" id="PTHR21174:SF0">
    <property type="entry name" value="HD PHOSPHOHYDROLASE FAMILY PROTEIN-RELATED"/>
    <property type="match status" value="1"/>
</dbReference>
<protein>
    <recommendedName>
        <fullName evidence="2">HD domain-containing protein</fullName>
    </recommendedName>
</protein>
<evidence type="ECO:0008006" key="2">
    <source>
        <dbReference type="Google" id="ProtNLM"/>
    </source>
</evidence>
<dbReference type="AlphaFoldDB" id="A0A160TL48"/>
<dbReference type="SUPFAM" id="SSF109604">
    <property type="entry name" value="HD-domain/PDEase-like"/>
    <property type="match status" value="1"/>
</dbReference>
<organism evidence="1">
    <name type="scientific">hydrothermal vent metagenome</name>
    <dbReference type="NCBI Taxonomy" id="652676"/>
    <lineage>
        <taxon>unclassified sequences</taxon>
        <taxon>metagenomes</taxon>
        <taxon>ecological metagenomes</taxon>
    </lineage>
</organism>
<dbReference type="PANTHER" id="PTHR21174">
    <property type="match status" value="1"/>
</dbReference>
<proteinExistence type="predicted"/>
<evidence type="ECO:0000313" key="1">
    <source>
        <dbReference type="EMBL" id="CUS45865.1"/>
    </source>
</evidence>
<dbReference type="PIRSF" id="PIRSF035170">
    <property type="entry name" value="HD_phosphohydro"/>
    <property type="match status" value="1"/>
</dbReference>
<sequence>MGLGRRSKPVAKPAALCHSRRTAMRGNAMLSDALLEEISALHSGPDRGYHGWSHPLALLKLYGEVEGRLHDPLAVRCAILLHDAIYEPRRSDNESRSADLAKTMLNGVVPEETLGRTLRLIEATAQHAIPADLSTDEVADMAIFLDMDLSILGAAPDAFDAYEAGVRHEYREVPEAAFRAGRAAILEGFLARDALYFSDWGRARFEAEARRNLIRSIDRLRAHATDEETPSRGLA</sequence>
<name>A0A160TL48_9ZZZZ</name>
<gene>
    <name evidence="1" type="ORF">MGWOODY_Smn2242</name>
</gene>